<proteinExistence type="predicted"/>
<organism evidence="3 4">
    <name type="scientific">Flavobacterium suaedae</name>
    <dbReference type="NCBI Taxonomy" id="1767027"/>
    <lineage>
        <taxon>Bacteria</taxon>
        <taxon>Pseudomonadati</taxon>
        <taxon>Bacteroidota</taxon>
        <taxon>Flavobacteriia</taxon>
        <taxon>Flavobacteriales</taxon>
        <taxon>Flavobacteriaceae</taxon>
        <taxon>Flavobacterium</taxon>
    </lineage>
</organism>
<feature type="domain" description="DUF6973" evidence="2">
    <location>
        <begin position="397"/>
        <end position="490"/>
    </location>
</feature>
<dbReference type="Proteomes" id="UP000615760">
    <property type="component" value="Unassembled WGS sequence"/>
</dbReference>
<comment type="caution">
    <text evidence="3">The sequence shown here is derived from an EMBL/GenBank/DDBJ whole genome shotgun (WGS) entry which is preliminary data.</text>
</comment>
<evidence type="ECO:0000313" key="3">
    <source>
        <dbReference type="EMBL" id="GGB86208.1"/>
    </source>
</evidence>
<gene>
    <name evidence="3" type="ORF">GCM10007424_27840</name>
</gene>
<feature type="chain" id="PRO_5046690705" description="DUF6973 domain-containing protein" evidence="1">
    <location>
        <begin position="26"/>
        <end position="534"/>
    </location>
</feature>
<protein>
    <recommendedName>
        <fullName evidence="2">DUF6973 domain-containing protein</fullName>
    </recommendedName>
</protein>
<sequence>MKNKIKFIVAFVAIGLLFTLTNCQKDDDISSTETSGKHVNGIKITKISFEEFKNNAEAFSEFQNAISQNRLAKSMVKDTVGGFYYYGSEVSRIEYNKNITYTFEIFNRNAKKDHYENLVIFEDENQKTESYILDYHFDATDLDNLSRDKEIVNFSDKFSVKNIGGHESDYLFRGEDGNCYVKTWYDPETGRYRGDEGIYYIVRVECPSSLQYSEGGSNGGGSPGGESPFPININILIPGPVDGPITDPGGVVGGNYDYPDPVVIRPVVNFNYKIYNDLMVEENDIYIWLFDNLDLKDKLDDFLNSQEVSFQDKQDFADKLIHFAYEDLDKKEQAIQILDFLEEEEYSEESIEAAENMIYLSNVLDVNAVQVWNDRYNYETRMSEEELQIFNSMLLNRRMNYLIAAYKAENKASELFPPTDENPCNSYNGKGDAFRHALWNGISSLLIGSNLTEQLTTAHENRPSDPDYLFPYKEKEMDLHNNWQGRIVASYSDLFNITDDVLQRHQQGDLKYLSNLSSSNCRATISSQLLPTNQ</sequence>
<dbReference type="Pfam" id="PF22322">
    <property type="entry name" value="DUF6973"/>
    <property type="match status" value="1"/>
</dbReference>
<name>A0ABQ1K2Y0_9FLAO</name>
<dbReference type="RefSeq" id="WP_188621932.1">
    <property type="nucleotide sequence ID" value="NZ_BMJE01000009.1"/>
</dbReference>
<dbReference type="EMBL" id="BMJE01000009">
    <property type="protein sequence ID" value="GGB86208.1"/>
    <property type="molecule type" value="Genomic_DNA"/>
</dbReference>
<evidence type="ECO:0000313" key="4">
    <source>
        <dbReference type="Proteomes" id="UP000615760"/>
    </source>
</evidence>
<keyword evidence="4" id="KW-1185">Reference proteome</keyword>
<feature type="signal peptide" evidence="1">
    <location>
        <begin position="1"/>
        <end position="25"/>
    </location>
</feature>
<accession>A0ABQ1K2Y0</accession>
<evidence type="ECO:0000256" key="1">
    <source>
        <dbReference type="SAM" id="SignalP"/>
    </source>
</evidence>
<dbReference type="InterPro" id="IPR054246">
    <property type="entry name" value="DUF6973"/>
</dbReference>
<reference evidence="4" key="1">
    <citation type="journal article" date="2019" name="Int. J. Syst. Evol. Microbiol.">
        <title>The Global Catalogue of Microorganisms (GCM) 10K type strain sequencing project: providing services to taxonomists for standard genome sequencing and annotation.</title>
        <authorList>
            <consortium name="The Broad Institute Genomics Platform"/>
            <consortium name="The Broad Institute Genome Sequencing Center for Infectious Disease"/>
            <person name="Wu L."/>
            <person name="Ma J."/>
        </authorList>
    </citation>
    <scope>NUCLEOTIDE SEQUENCE [LARGE SCALE GENOMIC DNA]</scope>
    <source>
        <strain evidence="4">CGMCC 1.15461</strain>
    </source>
</reference>
<keyword evidence="1" id="KW-0732">Signal</keyword>
<evidence type="ECO:0000259" key="2">
    <source>
        <dbReference type="Pfam" id="PF22322"/>
    </source>
</evidence>